<evidence type="ECO:0000256" key="1">
    <source>
        <dbReference type="SAM" id="SignalP"/>
    </source>
</evidence>
<evidence type="ECO:0000313" key="3">
    <source>
        <dbReference type="Proteomes" id="UP000605970"/>
    </source>
</evidence>
<dbReference type="EMBL" id="JABEBT010000026">
    <property type="protein sequence ID" value="KAF7636806.1"/>
    <property type="molecule type" value="Genomic_DNA"/>
</dbReference>
<accession>A0A8S9ZU54</accession>
<feature type="chain" id="PRO_5035759878" evidence="1">
    <location>
        <begin position="25"/>
        <end position="180"/>
    </location>
</feature>
<proteinExistence type="predicted"/>
<gene>
    <name evidence="2" type="ORF">Mgra_00003752</name>
</gene>
<keyword evidence="3" id="KW-1185">Reference proteome</keyword>
<keyword evidence="1" id="KW-0732">Signal</keyword>
<feature type="signal peptide" evidence="1">
    <location>
        <begin position="1"/>
        <end position="24"/>
    </location>
</feature>
<protein>
    <submittedName>
        <fullName evidence="2">Uncharacterized protein</fullName>
    </submittedName>
</protein>
<organism evidence="2 3">
    <name type="scientific">Meloidogyne graminicola</name>
    <dbReference type="NCBI Taxonomy" id="189291"/>
    <lineage>
        <taxon>Eukaryota</taxon>
        <taxon>Metazoa</taxon>
        <taxon>Ecdysozoa</taxon>
        <taxon>Nematoda</taxon>
        <taxon>Chromadorea</taxon>
        <taxon>Rhabditida</taxon>
        <taxon>Tylenchina</taxon>
        <taxon>Tylenchomorpha</taxon>
        <taxon>Tylenchoidea</taxon>
        <taxon>Meloidogynidae</taxon>
        <taxon>Meloidogyninae</taxon>
        <taxon>Meloidogyne</taxon>
    </lineage>
</organism>
<dbReference type="Proteomes" id="UP000605970">
    <property type="component" value="Unassembled WGS sequence"/>
</dbReference>
<dbReference type="OrthoDB" id="5902988at2759"/>
<comment type="caution">
    <text evidence="2">The sequence shown here is derived from an EMBL/GenBank/DDBJ whole genome shotgun (WGS) entry which is preliminary data.</text>
</comment>
<evidence type="ECO:0000313" key="2">
    <source>
        <dbReference type="EMBL" id="KAF7636806.1"/>
    </source>
</evidence>
<sequence length="180" mass="20592">MNNKIKLLKIIFLFLINYCDFINAVKCFASPTIYSENLEGVEFDYNVGLQDVECKKVTNDSDYHDCLSYDFILNIHKLKYPESIPIRITQSNFCTVMKNVFLCGGCCICSIDNCNKKNQCTNRARPFNIKSNYQPTNNPLIKYKTTTTTKLTSTTKIKTTKKTTLSTKKTEKTTKGCIII</sequence>
<dbReference type="AlphaFoldDB" id="A0A8S9ZU54"/>
<reference evidence="2" key="1">
    <citation type="journal article" date="2020" name="Ecol. Evol.">
        <title>Genome structure and content of the rice root-knot nematode (Meloidogyne graminicola).</title>
        <authorList>
            <person name="Phan N.T."/>
            <person name="Danchin E.G.J."/>
            <person name="Klopp C."/>
            <person name="Perfus-Barbeoch L."/>
            <person name="Kozlowski D.K."/>
            <person name="Koutsovoulos G.D."/>
            <person name="Lopez-Roques C."/>
            <person name="Bouchez O."/>
            <person name="Zahm M."/>
            <person name="Besnard G."/>
            <person name="Bellafiore S."/>
        </authorList>
    </citation>
    <scope>NUCLEOTIDE SEQUENCE</scope>
    <source>
        <strain evidence="2">VN-18</strain>
    </source>
</reference>
<name>A0A8S9ZU54_9BILA</name>